<proteinExistence type="predicted"/>
<evidence type="ECO:0000313" key="2">
    <source>
        <dbReference type="Proteomes" id="UP000004810"/>
    </source>
</evidence>
<organism evidence="1 2">
    <name type="scientific">Wuchereria bancrofti</name>
    <dbReference type="NCBI Taxonomy" id="6293"/>
    <lineage>
        <taxon>Eukaryota</taxon>
        <taxon>Metazoa</taxon>
        <taxon>Ecdysozoa</taxon>
        <taxon>Nematoda</taxon>
        <taxon>Chromadorea</taxon>
        <taxon>Rhabditida</taxon>
        <taxon>Spirurina</taxon>
        <taxon>Spiruromorpha</taxon>
        <taxon>Filarioidea</taxon>
        <taxon>Onchocercidae</taxon>
        <taxon>Wuchereria</taxon>
    </lineage>
</organism>
<protein>
    <submittedName>
        <fullName evidence="1">Uncharacterized protein</fullName>
    </submittedName>
</protein>
<reference evidence="2" key="1">
    <citation type="submission" date="2012-08" db="EMBL/GenBank/DDBJ databases">
        <title>The Genome Sequence of Wuchereria bancrofti.</title>
        <authorList>
            <person name="Nutman T.B."/>
            <person name="Fink D.L."/>
            <person name="Russ C."/>
            <person name="Young S."/>
            <person name="Zeng Q."/>
            <person name="Koehrsen M."/>
            <person name="Alvarado L."/>
            <person name="Berlin A."/>
            <person name="Chapman S.B."/>
            <person name="Chen Z."/>
            <person name="Freedman E."/>
            <person name="Gellesch M."/>
            <person name="Goldberg J."/>
            <person name="Griggs A."/>
            <person name="Gujja S."/>
            <person name="Heilman E.R."/>
            <person name="Heiman D."/>
            <person name="Hepburn T."/>
            <person name="Howarth C."/>
            <person name="Jen D."/>
            <person name="Larson L."/>
            <person name="Lewis B."/>
            <person name="Mehta T."/>
            <person name="Park D."/>
            <person name="Pearson M."/>
            <person name="Roberts A."/>
            <person name="Saif S."/>
            <person name="Shea T."/>
            <person name="Shenoy N."/>
            <person name="Sisk P."/>
            <person name="Stolte C."/>
            <person name="Sykes S."/>
            <person name="Walk T."/>
            <person name="White J."/>
            <person name="Yandava C."/>
            <person name="Haas B."/>
            <person name="Henn M.R."/>
            <person name="Nusbaum C."/>
            <person name="Birren B."/>
        </authorList>
    </citation>
    <scope>NUCLEOTIDE SEQUENCE [LARGE SCALE GENOMIC DNA]</scope>
    <source>
        <strain evidence="2">NA</strain>
    </source>
</reference>
<comment type="caution">
    <text evidence="1">The sequence shown here is derived from an EMBL/GenBank/DDBJ whole genome shotgun (WGS) entry which is preliminary data.</text>
</comment>
<accession>J9FFM0</accession>
<evidence type="ECO:0000313" key="1">
    <source>
        <dbReference type="EMBL" id="EJW88442.1"/>
    </source>
</evidence>
<dbReference type="Proteomes" id="UP000004810">
    <property type="component" value="Unassembled WGS sequence"/>
</dbReference>
<name>J9FFM0_WUCBA</name>
<dbReference type="AlphaFoldDB" id="J9FFM0"/>
<sequence length="47" mass="5476">MVRQARLCEGDEGEEFTNFHSRPMIPSSLLTRPIYGFFPIHKIRLGK</sequence>
<dbReference type="EMBL" id="ADBV01000115">
    <property type="protein sequence ID" value="EJW88442.1"/>
    <property type="molecule type" value="Genomic_DNA"/>
</dbReference>
<gene>
    <name evidence="1" type="ORF">WUBG_00646</name>
</gene>